<evidence type="ECO:0000256" key="2">
    <source>
        <dbReference type="ARBA" id="ARBA00022692"/>
    </source>
</evidence>
<feature type="transmembrane region" description="Helical" evidence="5">
    <location>
        <begin position="48"/>
        <end position="66"/>
    </location>
</feature>
<dbReference type="GO" id="GO:0016020">
    <property type="term" value="C:membrane"/>
    <property type="evidence" value="ECO:0007669"/>
    <property type="project" value="UniProtKB-SubCell"/>
</dbReference>
<evidence type="ECO:0000256" key="5">
    <source>
        <dbReference type="SAM" id="Phobius"/>
    </source>
</evidence>
<dbReference type="RefSeq" id="WP_016627572.1">
    <property type="nucleotide sequence ID" value="NZ_KE351842.1"/>
</dbReference>
<dbReference type="SUPFAM" id="SSF158442">
    <property type="entry name" value="DsbB-like"/>
    <property type="match status" value="1"/>
</dbReference>
<feature type="transmembrane region" description="Helical" evidence="5">
    <location>
        <begin position="78"/>
        <end position="100"/>
    </location>
</feature>
<evidence type="ECO:0000256" key="1">
    <source>
        <dbReference type="ARBA" id="ARBA00004141"/>
    </source>
</evidence>
<keyword evidence="2 5" id="KW-0812">Transmembrane</keyword>
<feature type="transmembrane region" description="Helical" evidence="5">
    <location>
        <begin position="120"/>
        <end position="142"/>
    </location>
</feature>
<keyword evidence="4 5" id="KW-0472">Membrane</keyword>
<dbReference type="EMBL" id="ATIR01000087">
    <property type="protein sequence ID" value="EPI05699.1"/>
    <property type="molecule type" value="Genomic_DNA"/>
</dbReference>
<feature type="transmembrane region" description="Helical" evidence="5">
    <location>
        <begin position="12"/>
        <end position="33"/>
    </location>
</feature>
<evidence type="ECO:0008006" key="8">
    <source>
        <dbReference type="Google" id="ProtNLM"/>
    </source>
</evidence>
<evidence type="ECO:0000256" key="3">
    <source>
        <dbReference type="ARBA" id="ARBA00022989"/>
    </source>
</evidence>
<dbReference type="Gene3D" id="1.20.1550.10">
    <property type="entry name" value="DsbB-like"/>
    <property type="match status" value="1"/>
</dbReference>
<proteinExistence type="predicted"/>
<gene>
    <name evidence="6" type="ORF">D358_02363</name>
</gene>
<sequence>MFENLLKKYGPILGLLANLAFVGAFLLVLWGSLTAQFLLHELPCPLCVLQRYSMLLVCLGPLFILVNQEKGELTHSKYMIGYGMTILTALLGLVFSGRQILLHIAPGDTGYGGSFLSLHFYTWSFVTFIVAITFCSAMMLLVNYFYPACNTLNKLVSMGQKLIFAVFLLTVFVIFVAIIAELGFNFKLPDDPVHYELFR</sequence>
<dbReference type="AlphaFoldDB" id="A0ABC9TGY0"/>
<comment type="subcellular location">
    <subcellularLocation>
        <location evidence="1">Membrane</location>
        <topology evidence="1">Multi-pass membrane protein</topology>
    </subcellularLocation>
</comment>
<reference evidence="6 7" key="1">
    <citation type="submission" date="2013-06" db="EMBL/GenBank/DDBJ databases">
        <authorList>
            <person name="Weinstock G."/>
            <person name="Sodergren E."/>
            <person name="Lobos E.A."/>
            <person name="Fulton L."/>
            <person name="Fulton R."/>
            <person name="Courtney L."/>
            <person name="Fronick C."/>
            <person name="O'Laughlin M."/>
            <person name="Godfrey J."/>
            <person name="Wilson R.M."/>
            <person name="Miner T."/>
            <person name="Farmer C."/>
            <person name="Delehaunty K."/>
            <person name="Cordes M."/>
            <person name="Minx P."/>
            <person name="Tomlinson C."/>
            <person name="Chen J."/>
            <person name="Wollam A."/>
            <person name="Pepin K.H."/>
            <person name="Bhonagiri V."/>
            <person name="Zhang X."/>
            <person name="Warren W."/>
            <person name="Mitreva M."/>
            <person name="Mardis E.R."/>
            <person name="Wilson R.K."/>
        </authorList>
    </citation>
    <scope>NUCLEOTIDE SEQUENCE [LARGE SCALE GENOMIC DNA]</scope>
    <source>
        <strain evidence="6 7">RP2S-4</strain>
    </source>
</reference>
<comment type="caution">
    <text evidence="6">The sequence shown here is derived from an EMBL/GenBank/DDBJ whole genome shotgun (WGS) entry which is preliminary data.</text>
</comment>
<feature type="transmembrane region" description="Helical" evidence="5">
    <location>
        <begin position="162"/>
        <end position="184"/>
    </location>
</feature>
<dbReference type="InterPro" id="IPR003752">
    <property type="entry name" value="DiS_bond_form_DsbB/BdbC"/>
</dbReference>
<name>A0ABC9TGY0_ENTFL</name>
<evidence type="ECO:0000256" key="4">
    <source>
        <dbReference type="ARBA" id="ARBA00023136"/>
    </source>
</evidence>
<dbReference type="Pfam" id="PF02600">
    <property type="entry name" value="DsbB"/>
    <property type="match status" value="1"/>
</dbReference>
<dbReference type="InterPro" id="IPR023380">
    <property type="entry name" value="DsbB-like_sf"/>
</dbReference>
<organism evidence="6 7">
    <name type="scientific">Enterococcus faecalis RP2S-4</name>
    <dbReference type="NCBI Taxonomy" id="1244145"/>
    <lineage>
        <taxon>Bacteria</taxon>
        <taxon>Bacillati</taxon>
        <taxon>Bacillota</taxon>
        <taxon>Bacilli</taxon>
        <taxon>Lactobacillales</taxon>
        <taxon>Enterococcaceae</taxon>
        <taxon>Enterococcus</taxon>
    </lineage>
</organism>
<keyword evidence="3 5" id="KW-1133">Transmembrane helix</keyword>
<protein>
    <recommendedName>
        <fullName evidence="8">Disulfide bond formation protein B</fullName>
    </recommendedName>
</protein>
<accession>A0ABC9TGY0</accession>
<evidence type="ECO:0000313" key="7">
    <source>
        <dbReference type="Proteomes" id="UP000015750"/>
    </source>
</evidence>
<dbReference type="Proteomes" id="UP000015750">
    <property type="component" value="Unassembled WGS sequence"/>
</dbReference>
<evidence type="ECO:0000313" key="6">
    <source>
        <dbReference type="EMBL" id="EPI05699.1"/>
    </source>
</evidence>